<name>A0ABQ6Z7W3_9GAMM</name>
<evidence type="ECO:0000313" key="2">
    <source>
        <dbReference type="Proteomes" id="UP000788419"/>
    </source>
</evidence>
<proteinExistence type="predicted"/>
<gene>
    <name evidence="1" type="ORF">CSC65_07400</name>
</gene>
<dbReference type="Proteomes" id="UP000788419">
    <property type="component" value="Unassembled WGS sequence"/>
</dbReference>
<evidence type="ECO:0008006" key="3">
    <source>
        <dbReference type="Google" id="ProtNLM"/>
    </source>
</evidence>
<accession>A0ABQ6Z7W3</accession>
<protein>
    <recommendedName>
        <fullName evidence="3">Papain-like cysteine protease AvrRpt2</fullName>
    </recommendedName>
</protein>
<dbReference type="Pfam" id="PF12385">
    <property type="entry name" value="Peptidase_C70"/>
    <property type="match status" value="1"/>
</dbReference>
<dbReference type="Pfam" id="PF17660">
    <property type="entry name" value="BTRD1"/>
    <property type="match status" value="5"/>
</dbReference>
<dbReference type="RefSeq" id="WP_162409940.1">
    <property type="nucleotide sequence ID" value="NZ_PDWN01000006.1"/>
</dbReference>
<evidence type="ECO:0000313" key="1">
    <source>
        <dbReference type="EMBL" id="KAF1695034.1"/>
    </source>
</evidence>
<reference evidence="1 2" key="1">
    <citation type="submission" date="2017-10" db="EMBL/GenBank/DDBJ databases">
        <title>Whole genome sequencing of members of genus Pseudoxanthomonas.</title>
        <authorList>
            <person name="Kumar S."/>
            <person name="Bansal K."/>
            <person name="Kaur A."/>
            <person name="Patil P."/>
            <person name="Sharma S."/>
            <person name="Patil P.B."/>
        </authorList>
    </citation>
    <scope>NUCLEOTIDE SEQUENCE [LARGE SCALE GENOMIC DNA]</scope>
    <source>
        <strain evidence="1 2">DSM 17801</strain>
    </source>
</reference>
<dbReference type="InterPro" id="IPR049511">
    <property type="entry name" value="PGH-like_rpt"/>
</dbReference>
<organism evidence="1 2">
    <name type="scientific">Pseudoxanthomonas daejeonensis</name>
    <dbReference type="NCBI Taxonomy" id="266062"/>
    <lineage>
        <taxon>Bacteria</taxon>
        <taxon>Pseudomonadati</taxon>
        <taxon>Pseudomonadota</taxon>
        <taxon>Gammaproteobacteria</taxon>
        <taxon>Lysobacterales</taxon>
        <taxon>Lysobacteraceae</taxon>
        <taxon>Pseudoxanthomonas</taxon>
    </lineage>
</organism>
<keyword evidence="2" id="KW-1185">Reference proteome</keyword>
<comment type="caution">
    <text evidence="1">The sequence shown here is derived from an EMBL/GenBank/DDBJ whole genome shotgun (WGS) entry which is preliminary data.</text>
</comment>
<sequence>MAQLLYMASFESGSGPAFVARHGQTGAQYQATFDEVVKQGYRPVCISVGRDGSTARYASIFHKVSGAGWVARHGINGAQYQAAVDEWAPKGFRPKSLSAATVGGNTLFACVYEQGGSGEWAARHGLTGAQYQAEFDKWVGKGFRLRGVCPYATGAGVRYIAWWEKSTGPAWVARHGLSEAGFRQAHDSLAAQGYDLVSGGAALSGTTDSYAGLWEKRTATSIGHHGQTGGAYQANFDAAMAQGRRPAFVAGYWAERPVDVNLRFRIQRQQQSQWCWAAVNVSVRRYYQPASTLTQCQLVNTRPGRSGCCTNGSSTTCNQPDDTSGVLDGLGHRNTHTDGIVSYATLRDQTAAGRPLFMRIQWSGGGRHAVLATGVEDGGNVIVCDPGASSAADASLGTTSVWDYDTLQTAYNTTGSWIATATTEP</sequence>
<dbReference type="InterPro" id="IPR022118">
    <property type="entry name" value="Peptidase_C70_AvrRpt2"/>
</dbReference>
<dbReference type="EMBL" id="PDWN01000006">
    <property type="protein sequence ID" value="KAF1695034.1"/>
    <property type="molecule type" value="Genomic_DNA"/>
</dbReference>